<evidence type="ECO:0000313" key="12">
    <source>
        <dbReference type="Proteomes" id="UP000323720"/>
    </source>
</evidence>
<evidence type="ECO:0000256" key="8">
    <source>
        <dbReference type="ARBA" id="ARBA00022840"/>
    </source>
</evidence>
<organism evidence="11 12">
    <name type="scientific">Bizionia myxarmorum</name>
    <dbReference type="NCBI Taxonomy" id="291186"/>
    <lineage>
        <taxon>Bacteria</taxon>
        <taxon>Pseudomonadati</taxon>
        <taxon>Bacteroidota</taxon>
        <taxon>Flavobacteriia</taxon>
        <taxon>Flavobacteriales</taxon>
        <taxon>Flavobacteriaceae</taxon>
        <taxon>Bizionia</taxon>
    </lineage>
</organism>
<keyword evidence="4" id="KW-0963">Cytoplasm</keyword>
<gene>
    <name evidence="11" type="primary">tsaE</name>
    <name evidence="11" type="ORF">ES674_11665</name>
</gene>
<evidence type="ECO:0000256" key="4">
    <source>
        <dbReference type="ARBA" id="ARBA00022490"/>
    </source>
</evidence>
<evidence type="ECO:0000256" key="1">
    <source>
        <dbReference type="ARBA" id="ARBA00004496"/>
    </source>
</evidence>
<keyword evidence="8" id="KW-0067">ATP-binding</keyword>
<evidence type="ECO:0000256" key="10">
    <source>
        <dbReference type="ARBA" id="ARBA00032441"/>
    </source>
</evidence>
<evidence type="ECO:0000256" key="7">
    <source>
        <dbReference type="ARBA" id="ARBA00022741"/>
    </source>
</evidence>
<dbReference type="EMBL" id="VSKK01000003">
    <property type="protein sequence ID" value="TYB76244.1"/>
    <property type="molecule type" value="Genomic_DNA"/>
</dbReference>
<reference evidence="11 12" key="1">
    <citation type="submission" date="2019-08" db="EMBL/GenBank/DDBJ databases">
        <title>Genomes of Antarctic Bizionia species.</title>
        <authorList>
            <person name="Bowman J.P."/>
        </authorList>
    </citation>
    <scope>NUCLEOTIDE SEQUENCE [LARGE SCALE GENOMIC DNA]</scope>
    <source>
        <strain evidence="11 12">ADA-4</strain>
    </source>
</reference>
<dbReference type="GO" id="GO:0005524">
    <property type="term" value="F:ATP binding"/>
    <property type="evidence" value="ECO:0007669"/>
    <property type="project" value="UniProtKB-KW"/>
</dbReference>
<evidence type="ECO:0000256" key="6">
    <source>
        <dbReference type="ARBA" id="ARBA00022723"/>
    </source>
</evidence>
<dbReference type="PANTHER" id="PTHR33540">
    <property type="entry name" value="TRNA THREONYLCARBAMOYLADENOSINE BIOSYNTHESIS PROTEIN TSAE"/>
    <property type="match status" value="1"/>
</dbReference>
<proteinExistence type="inferred from homology"/>
<keyword evidence="11" id="KW-0808">Transferase</keyword>
<dbReference type="GO" id="GO:0016740">
    <property type="term" value="F:transferase activity"/>
    <property type="evidence" value="ECO:0007669"/>
    <property type="project" value="UniProtKB-KW"/>
</dbReference>
<keyword evidence="6" id="KW-0479">Metal-binding</keyword>
<sequence length="134" mass="15304">MILEYSLDSLEAVAQKVINSVSHKTILFNGEMGAGKTTLIKALVKQLGSMDVVSSPTYSLVNTYETPTSNIYHFDLYRLNSIEEAFDFGIEDYLQSDNWLFIEWPEIIKELLPDGYHILSLEPLELKKRQLTLT</sequence>
<dbReference type="GO" id="GO:0005737">
    <property type="term" value="C:cytoplasm"/>
    <property type="evidence" value="ECO:0007669"/>
    <property type="project" value="UniProtKB-SubCell"/>
</dbReference>
<dbReference type="InterPro" id="IPR003442">
    <property type="entry name" value="T6A_TsaE"/>
</dbReference>
<evidence type="ECO:0000256" key="5">
    <source>
        <dbReference type="ARBA" id="ARBA00022694"/>
    </source>
</evidence>
<dbReference type="SUPFAM" id="SSF52540">
    <property type="entry name" value="P-loop containing nucleoside triphosphate hydrolases"/>
    <property type="match status" value="1"/>
</dbReference>
<evidence type="ECO:0000256" key="3">
    <source>
        <dbReference type="ARBA" id="ARBA00019010"/>
    </source>
</evidence>
<dbReference type="Pfam" id="PF02367">
    <property type="entry name" value="TsaE"/>
    <property type="match status" value="1"/>
</dbReference>
<dbReference type="AlphaFoldDB" id="A0A5D0R6Q3"/>
<protein>
    <recommendedName>
        <fullName evidence="3">tRNA threonylcarbamoyladenosine biosynthesis protein TsaE</fullName>
    </recommendedName>
    <alternativeName>
        <fullName evidence="10">t(6)A37 threonylcarbamoyladenosine biosynthesis protein TsaE</fullName>
    </alternativeName>
</protein>
<dbReference type="NCBIfam" id="TIGR00150">
    <property type="entry name" value="T6A_YjeE"/>
    <property type="match status" value="1"/>
</dbReference>
<keyword evidence="5" id="KW-0819">tRNA processing</keyword>
<dbReference type="InterPro" id="IPR027417">
    <property type="entry name" value="P-loop_NTPase"/>
</dbReference>
<accession>A0A5D0R6Q3</accession>
<comment type="caution">
    <text evidence="11">The sequence shown here is derived from an EMBL/GenBank/DDBJ whole genome shotgun (WGS) entry which is preliminary data.</text>
</comment>
<dbReference type="Gene3D" id="3.40.50.300">
    <property type="entry name" value="P-loop containing nucleotide triphosphate hydrolases"/>
    <property type="match status" value="1"/>
</dbReference>
<dbReference type="GO" id="GO:0002949">
    <property type="term" value="P:tRNA threonylcarbamoyladenosine modification"/>
    <property type="evidence" value="ECO:0007669"/>
    <property type="project" value="InterPro"/>
</dbReference>
<comment type="subcellular location">
    <subcellularLocation>
        <location evidence="1">Cytoplasm</location>
    </subcellularLocation>
</comment>
<comment type="similarity">
    <text evidence="2">Belongs to the TsaE family.</text>
</comment>
<dbReference type="Proteomes" id="UP000323720">
    <property type="component" value="Unassembled WGS sequence"/>
</dbReference>
<dbReference type="OrthoDB" id="9815896at2"/>
<keyword evidence="12" id="KW-1185">Reference proteome</keyword>
<evidence type="ECO:0000313" key="11">
    <source>
        <dbReference type="EMBL" id="TYB76244.1"/>
    </source>
</evidence>
<evidence type="ECO:0000256" key="9">
    <source>
        <dbReference type="ARBA" id="ARBA00022842"/>
    </source>
</evidence>
<evidence type="ECO:0000256" key="2">
    <source>
        <dbReference type="ARBA" id="ARBA00007599"/>
    </source>
</evidence>
<dbReference type="GO" id="GO:0046872">
    <property type="term" value="F:metal ion binding"/>
    <property type="evidence" value="ECO:0007669"/>
    <property type="project" value="UniProtKB-KW"/>
</dbReference>
<keyword evidence="9" id="KW-0460">Magnesium</keyword>
<dbReference type="RefSeq" id="WP_148404223.1">
    <property type="nucleotide sequence ID" value="NZ_VSKK01000003.1"/>
</dbReference>
<name>A0A5D0R6Q3_9FLAO</name>
<keyword evidence="7" id="KW-0547">Nucleotide-binding</keyword>
<dbReference type="PANTHER" id="PTHR33540:SF2">
    <property type="entry name" value="TRNA THREONYLCARBAMOYLADENOSINE BIOSYNTHESIS PROTEIN TSAE"/>
    <property type="match status" value="1"/>
</dbReference>